<protein>
    <submittedName>
        <fullName evidence="4">DNA-directed RNA polymerase sigma-70 factor</fullName>
    </submittedName>
</protein>
<dbReference type="SUPFAM" id="SSF88659">
    <property type="entry name" value="Sigma3 and sigma4 domains of RNA polymerase sigma factors"/>
    <property type="match status" value="1"/>
</dbReference>
<dbReference type="InterPro" id="IPR014284">
    <property type="entry name" value="RNA_pol_sigma-70_dom"/>
</dbReference>
<dbReference type="InterPro" id="IPR013325">
    <property type="entry name" value="RNA_pol_sigma_r2"/>
</dbReference>
<dbReference type="Pfam" id="PF08281">
    <property type="entry name" value="Sigma70_r4_2"/>
    <property type="match status" value="1"/>
</dbReference>
<feature type="domain" description="RNA polymerase sigma factor 70 region 4 type 2" evidence="2">
    <location>
        <begin position="117"/>
        <end position="167"/>
    </location>
</feature>
<dbReference type="GO" id="GO:0006352">
    <property type="term" value="P:DNA-templated transcription initiation"/>
    <property type="evidence" value="ECO:0007669"/>
    <property type="project" value="InterPro"/>
</dbReference>
<dbReference type="EMBL" id="BIFT01000001">
    <property type="protein sequence ID" value="GCE28116.1"/>
    <property type="molecule type" value="Genomic_DNA"/>
</dbReference>
<dbReference type="SUPFAM" id="SSF88946">
    <property type="entry name" value="Sigma2 domain of RNA polymerase sigma factors"/>
    <property type="match status" value="1"/>
</dbReference>
<dbReference type="Gene3D" id="1.10.1740.10">
    <property type="match status" value="1"/>
</dbReference>
<dbReference type="InterPro" id="IPR007627">
    <property type="entry name" value="RNA_pol_sigma70_r2"/>
</dbReference>
<dbReference type="GO" id="GO:0003677">
    <property type="term" value="F:DNA binding"/>
    <property type="evidence" value="ECO:0007669"/>
    <property type="project" value="InterPro"/>
</dbReference>
<feature type="domain" description="DUF6596" evidence="3">
    <location>
        <begin position="185"/>
        <end position="291"/>
    </location>
</feature>
<reference evidence="5" key="1">
    <citation type="submission" date="2018-12" db="EMBL/GenBank/DDBJ databases">
        <title>Tengunoibacter tsumagoiensis gen. nov., sp. nov., Dictyobacter kobayashii sp. nov., D. alpinus sp. nov., and D. joshuensis sp. nov. and description of Dictyobacteraceae fam. nov. within the order Ktedonobacterales isolated from Tengu-no-mugimeshi.</title>
        <authorList>
            <person name="Wang C.M."/>
            <person name="Zheng Y."/>
            <person name="Sakai Y."/>
            <person name="Toyoda A."/>
            <person name="Minakuchi Y."/>
            <person name="Abe K."/>
            <person name="Yokota A."/>
            <person name="Yabe S."/>
        </authorList>
    </citation>
    <scope>NUCLEOTIDE SEQUENCE [LARGE SCALE GENOMIC DNA]</scope>
    <source>
        <strain evidence="5">Uno16</strain>
    </source>
</reference>
<proteinExistence type="predicted"/>
<organism evidence="4 5">
    <name type="scientific">Dictyobacter alpinus</name>
    <dbReference type="NCBI Taxonomy" id="2014873"/>
    <lineage>
        <taxon>Bacteria</taxon>
        <taxon>Bacillati</taxon>
        <taxon>Chloroflexota</taxon>
        <taxon>Ktedonobacteria</taxon>
        <taxon>Ktedonobacterales</taxon>
        <taxon>Dictyobacteraceae</taxon>
        <taxon>Dictyobacter</taxon>
    </lineage>
</organism>
<dbReference type="GO" id="GO:0016987">
    <property type="term" value="F:sigma factor activity"/>
    <property type="evidence" value="ECO:0007669"/>
    <property type="project" value="InterPro"/>
</dbReference>
<gene>
    <name evidence="4" type="ORF">KDA_36000</name>
</gene>
<evidence type="ECO:0000313" key="4">
    <source>
        <dbReference type="EMBL" id="GCE28116.1"/>
    </source>
</evidence>
<dbReference type="RefSeq" id="WP_126628373.1">
    <property type="nucleotide sequence ID" value="NZ_BIFT01000001.1"/>
</dbReference>
<dbReference type="Pfam" id="PF04542">
    <property type="entry name" value="Sigma70_r2"/>
    <property type="match status" value="1"/>
</dbReference>
<feature type="domain" description="RNA polymerase sigma-70 region 2" evidence="1">
    <location>
        <begin position="16"/>
        <end position="81"/>
    </location>
</feature>
<dbReference type="PANTHER" id="PTHR47756:SF2">
    <property type="entry name" value="BLL6612 PROTEIN"/>
    <property type="match status" value="1"/>
</dbReference>
<keyword evidence="4" id="KW-0240">DNA-directed RNA polymerase</keyword>
<evidence type="ECO:0000313" key="5">
    <source>
        <dbReference type="Proteomes" id="UP000287171"/>
    </source>
</evidence>
<evidence type="ECO:0000259" key="1">
    <source>
        <dbReference type="Pfam" id="PF04542"/>
    </source>
</evidence>
<comment type="caution">
    <text evidence="4">The sequence shown here is derived from an EMBL/GenBank/DDBJ whole genome shotgun (WGS) entry which is preliminary data.</text>
</comment>
<evidence type="ECO:0000259" key="3">
    <source>
        <dbReference type="Pfam" id="PF20239"/>
    </source>
</evidence>
<keyword evidence="4" id="KW-0804">Transcription</keyword>
<dbReference type="InterPro" id="IPR013324">
    <property type="entry name" value="RNA_pol_sigma_r3/r4-like"/>
</dbReference>
<dbReference type="NCBIfam" id="TIGR02937">
    <property type="entry name" value="sigma70-ECF"/>
    <property type="match status" value="1"/>
</dbReference>
<dbReference type="Gene3D" id="1.10.10.10">
    <property type="entry name" value="Winged helix-like DNA-binding domain superfamily/Winged helix DNA-binding domain"/>
    <property type="match status" value="1"/>
</dbReference>
<dbReference type="InterPro" id="IPR013249">
    <property type="entry name" value="RNA_pol_sigma70_r4_t2"/>
</dbReference>
<dbReference type="InterPro" id="IPR036388">
    <property type="entry name" value="WH-like_DNA-bd_sf"/>
</dbReference>
<accession>A0A402B9W3</accession>
<dbReference type="OrthoDB" id="9780299at2"/>
<dbReference type="Proteomes" id="UP000287171">
    <property type="component" value="Unassembled WGS sequence"/>
</dbReference>
<keyword evidence="5" id="KW-1185">Reference proteome</keyword>
<dbReference type="Pfam" id="PF20239">
    <property type="entry name" value="DUF6596"/>
    <property type="match status" value="1"/>
</dbReference>
<dbReference type="GO" id="GO:0000428">
    <property type="term" value="C:DNA-directed RNA polymerase complex"/>
    <property type="evidence" value="ECO:0007669"/>
    <property type="project" value="UniProtKB-KW"/>
</dbReference>
<sequence length="426" mass="47609">MTETQHYIHDCIEQVFRHEGSRVRAALISSLGDFELAEDALQEAFLAALEHWPDEGVPQNPAAWLLTIARRKAIDRLRRAQTFARKQELLQTLVEIEEQSVPSPPETFPDDHLKLIFTCCHPALHMEARVALTLYTLGGLTTPEIANAFLVPEATMAQRLVRAKRKIRDAGIPYSVPSPERLPERLDGVLAVLYLIFNAGYSASIGDALIRQELCAEAIRLCRALSTLLCEEPTLQEEPEVLGLLALMVLHDSRRHARLSVHGELITLEEQDRSLWDQTQIAEGIAVLDRALALRRPGAYQIQAAISALHAQATRAEETDWFQIALLYSELVRLNGSLVVRLNWAVAVAMASTPAHGLTLLAELDADGGLKKYRNFHAARADLLRRAGDWQSACEAYRTALTLTQNTVERAFLQRRLLEIQTKCDG</sequence>
<name>A0A402B9W3_9CHLR</name>
<dbReference type="PANTHER" id="PTHR47756">
    <property type="entry name" value="BLL6612 PROTEIN-RELATED"/>
    <property type="match status" value="1"/>
</dbReference>
<dbReference type="AlphaFoldDB" id="A0A402B9W3"/>
<evidence type="ECO:0000259" key="2">
    <source>
        <dbReference type="Pfam" id="PF08281"/>
    </source>
</evidence>
<dbReference type="InterPro" id="IPR046531">
    <property type="entry name" value="DUF6596"/>
</dbReference>